<dbReference type="PANTHER" id="PTHR46481">
    <property type="entry name" value="ZINC FINGER BED DOMAIN-CONTAINING PROTEIN 4"/>
    <property type="match status" value="1"/>
</dbReference>
<keyword evidence="3" id="KW-0863">Zinc-finger</keyword>
<protein>
    <submittedName>
        <fullName evidence="10">AC transposase</fullName>
    </submittedName>
</protein>
<dbReference type="PANTHER" id="PTHR46481:SF10">
    <property type="entry name" value="ZINC FINGER BED DOMAIN-CONTAINING PROTEIN 39"/>
    <property type="match status" value="1"/>
</dbReference>
<evidence type="ECO:0000259" key="8">
    <source>
        <dbReference type="Pfam" id="PF05699"/>
    </source>
</evidence>
<sequence length="465" mass="52784">MCLTAHYIDSSWNLKSKILSFCAFPPPHTGAAIATKVLALLKEWGLDKRVFTITVDNASSNDNMQGILKRQLRRNLVCNGEFFHVRCAAHILNLIVQSGLNVIDGALEKVRDSVKYVKASETRELLFQGCIETVGIEAKAGVVLDVLTRWNSTHLMLERALMYKEAFSHLAEVDSNFQTFPTESEWTRAVLIHEFLTPFAEMTNLISGSTYPTANLYFMQVWKIQRWLSDHEFSLDSVISEMVINMKEKFDKYWEDYSDILAVAAVFDPRLKFTFLEYCFNTLYASTSQTKLDHVRKKLKKLFEVYRKNPKKTAGSSQANTLEQNILPGYDGFYAFISQRVSANGKSALDKYLDEPVLDMMAFKSLDVLAYWRDNANRFNGLSSMACDVLSIPITTVASESSFSIGSRVLNKYRSSLLPSNVQALICARNWLRGYEEIFDPFDFSGEDKEGEGEGEGEGEREKDV</sequence>
<dbReference type="AlphaFoldDB" id="A0ABD1AM40"/>
<comment type="caution">
    <text evidence="10">The sequence shown here is derived from an EMBL/GenBank/DDBJ whole genome shotgun (WGS) entry which is preliminary data.</text>
</comment>
<dbReference type="InterPro" id="IPR025525">
    <property type="entry name" value="hAT-like_transposase_RNase-H"/>
</dbReference>
<feature type="domain" description="HAT C-terminal dimerisation" evidence="8">
    <location>
        <begin position="349"/>
        <end position="432"/>
    </location>
</feature>
<evidence type="ECO:0000256" key="5">
    <source>
        <dbReference type="ARBA" id="ARBA00023125"/>
    </source>
</evidence>
<keyword evidence="6" id="KW-0539">Nucleus</keyword>
<evidence type="ECO:0000256" key="3">
    <source>
        <dbReference type="ARBA" id="ARBA00022771"/>
    </source>
</evidence>
<evidence type="ECO:0000256" key="1">
    <source>
        <dbReference type="ARBA" id="ARBA00004123"/>
    </source>
</evidence>
<reference evidence="10 11" key="1">
    <citation type="submission" date="2024-04" db="EMBL/GenBank/DDBJ databases">
        <title>Genome assembly C_amara_ONT_v2.</title>
        <authorList>
            <person name="Yant L."/>
            <person name="Moore C."/>
            <person name="Slenker M."/>
        </authorList>
    </citation>
    <scope>NUCLEOTIDE SEQUENCE [LARGE SCALE GENOMIC DNA]</scope>
    <source>
        <tissue evidence="10">Leaf</tissue>
    </source>
</reference>
<keyword evidence="2" id="KW-0479">Metal-binding</keyword>
<dbReference type="GO" id="GO:0005634">
    <property type="term" value="C:nucleus"/>
    <property type="evidence" value="ECO:0007669"/>
    <property type="project" value="UniProtKB-SubCell"/>
</dbReference>
<keyword evidence="5" id="KW-0238">DNA-binding</keyword>
<name>A0ABD1AM40_CARAN</name>
<keyword evidence="11" id="KW-1185">Reference proteome</keyword>
<dbReference type="InterPro" id="IPR012337">
    <property type="entry name" value="RNaseH-like_sf"/>
</dbReference>
<dbReference type="EMBL" id="JBANAX010000476">
    <property type="protein sequence ID" value="KAL1207473.1"/>
    <property type="molecule type" value="Genomic_DNA"/>
</dbReference>
<evidence type="ECO:0000256" key="6">
    <source>
        <dbReference type="ARBA" id="ARBA00023242"/>
    </source>
</evidence>
<evidence type="ECO:0000256" key="4">
    <source>
        <dbReference type="ARBA" id="ARBA00022833"/>
    </source>
</evidence>
<dbReference type="GO" id="GO:0008270">
    <property type="term" value="F:zinc ion binding"/>
    <property type="evidence" value="ECO:0007669"/>
    <property type="project" value="UniProtKB-KW"/>
</dbReference>
<dbReference type="Pfam" id="PF05699">
    <property type="entry name" value="Dimer_Tnp_hAT"/>
    <property type="match status" value="1"/>
</dbReference>
<feature type="domain" description="hAT-like transposase RNase-H fold" evidence="9">
    <location>
        <begin position="207"/>
        <end position="306"/>
    </location>
</feature>
<organism evidence="10 11">
    <name type="scientific">Cardamine amara subsp. amara</name>
    <dbReference type="NCBI Taxonomy" id="228776"/>
    <lineage>
        <taxon>Eukaryota</taxon>
        <taxon>Viridiplantae</taxon>
        <taxon>Streptophyta</taxon>
        <taxon>Embryophyta</taxon>
        <taxon>Tracheophyta</taxon>
        <taxon>Spermatophyta</taxon>
        <taxon>Magnoliopsida</taxon>
        <taxon>eudicotyledons</taxon>
        <taxon>Gunneridae</taxon>
        <taxon>Pentapetalae</taxon>
        <taxon>rosids</taxon>
        <taxon>malvids</taxon>
        <taxon>Brassicales</taxon>
        <taxon>Brassicaceae</taxon>
        <taxon>Cardamineae</taxon>
        <taxon>Cardamine</taxon>
    </lineage>
</organism>
<dbReference type="GO" id="GO:0003677">
    <property type="term" value="F:DNA binding"/>
    <property type="evidence" value="ECO:0007669"/>
    <property type="project" value="UniProtKB-KW"/>
</dbReference>
<dbReference type="SUPFAM" id="SSF53098">
    <property type="entry name" value="Ribonuclease H-like"/>
    <property type="match status" value="1"/>
</dbReference>
<proteinExistence type="predicted"/>
<evidence type="ECO:0000313" key="11">
    <source>
        <dbReference type="Proteomes" id="UP001558713"/>
    </source>
</evidence>
<evidence type="ECO:0000256" key="2">
    <source>
        <dbReference type="ARBA" id="ARBA00022723"/>
    </source>
</evidence>
<dbReference type="InterPro" id="IPR052035">
    <property type="entry name" value="ZnF_BED_domain_contain"/>
</dbReference>
<dbReference type="InterPro" id="IPR008906">
    <property type="entry name" value="HATC_C_dom"/>
</dbReference>
<accession>A0ABD1AM40</accession>
<evidence type="ECO:0000256" key="7">
    <source>
        <dbReference type="SAM" id="MobiDB-lite"/>
    </source>
</evidence>
<dbReference type="Pfam" id="PF14372">
    <property type="entry name" value="hAT-like_RNase-H"/>
    <property type="match status" value="1"/>
</dbReference>
<evidence type="ECO:0000259" key="9">
    <source>
        <dbReference type="Pfam" id="PF14372"/>
    </source>
</evidence>
<evidence type="ECO:0000313" key="10">
    <source>
        <dbReference type="EMBL" id="KAL1207473.1"/>
    </source>
</evidence>
<feature type="region of interest" description="Disordered" evidence="7">
    <location>
        <begin position="443"/>
        <end position="465"/>
    </location>
</feature>
<gene>
    <name evidence="10" type="ORF">V5N11_007066</name>
</gene>
<comment type="subcellular location">
    <subcellularLocation>
        <location evidence="1">Nucleus</location>
    </subcellularLocation>
</comment>
<dbReference type="Proteomes" id="UP001558713">
    <property type="component" value="Unassembled WGS sequence"/>
</dbReference>
<keyword evidence="4" id="KW-0862">Zinc</keyword>